<sequence>MELVEEYLVQRTFDEPQFIFEICSCADRFEPSDWQGEFWLQKTPKNGSVTAYVNGVMQTDYEVLGHCIRFAYPISDHAIVDIQYKAFVCREVSPWS</sequence>
<name>A0A6C0PB86_9BACL</name>
<dbReference type="KEGG" id="prz:GZH47_33675"/>
<organism evidence="1 2">
    <name type="scientific">Paenibacillus rhizovicinus</name>
    <dbReference type="NCBI Taxonomy" id="2704463"/>
    <lineage>
        <taxon>Bacteria</taxon>
        <taxon>Bacillati</taxon>
        <taxon>Bacillota</taxon>
        <taxon>Bacilli</taxon>
        <taxon>Bacillales</taxon>
        <taxon>Paenibacillaceae</taxon>
        <taxon>Paenibacillus</taxon>
    </lineage>
</organism>
<protein>
    <submittedName>
        <fullName evidence="1">Uncharacterized protein</fullName>
    </submittedName>
</protein>
<geneLocation type="plasmid" evidence="1 2">
    <name>unnamed2</name>
</geneLocation>
<keyword evidence="1" id="KW-0614">Plasmid</keyword>
<dbReference type="AlphaFoldDB" id="A0A6C0PB86"/>
<gene>
    <name evidence="1" type="ORF">GZH47_33675</name>
</gene>
<reference evidence="1 2" key="1">
    <citation type="submission" date="2020-02" db="EMBL/GenBank/DDBJ databases">
        <title>Paenibacillus sp. nov., isolated from rhizosphere soil of tomato.</title>
        <authorList>
            <person name="Weon H.-Y."/>
            <person name="Lee S.A."/>
        </authorList>
    </citation>
    <scope>NUCLEOTIDE SEQUENCE [LARGE SCALE GENOMIC DNA]</scope>
    <source>
        <strain evidence="1 2">14171R-81</strain>
        <plasmid evidence="1 2">unnamed2</plasmid>
    </source>
</reference>
<proteinExistence type="predicted"/>
<dbReference type="RefSeq" id="WP_162645978.1">
    <property type="nucleotide sequence ID" value="NZ_CP048288.1"/>
</dbReference>
<dbReference type="Proteomes" id="UP000479114">
    <property type="component" value="Plasmid unnamed2"/>
</dbReference>
<keyword evidence="2" id="KW-1185">Reference proteome</keyword>
<dbReference type="EMBL" id="CP048288">
    <property type="protein sequence ID" value="QHW35844.1"/>
    <property type="molecule type" value="Genomic_DNA"/>
</dbReference>
<accession>A0A6C0PB86</accession>
<evidence type="ECO:0000313" key="1">
    <source>
        <dbReference type="EMBL" id="QHW35844.1"/>
    </source>
</evidence>
<evidence type="ECO:0000313" key="2">
    <source>
        <dbReference type="Proteomes" id="UP000479114"/>
    </source>
</evidence>